<proteinExistence type="inferred from homology"/>
<keyword evidence="2" id="KW-0732">Signal</keyword>
<name>A0A1D1ZIQ2_9ARAE</name>
<dbReference type="GO" id="GO:0016747">
    <property type="term" value="F:acyltransferase activity, transferring groups other than amino-acyl groups"/>
    <property type="evidence" value="ECO:0007669"/>
    <property type="project" value="TreeGrafter"/>
</dbReference>
<dbReference type="SUPFAM" id="SSF53474">
    <property type="entry name" value="alpha/beta-Hydrolases"/>
    <property type="match status" value="1"/>
</dbReference>
<evidence type="ECO:0000313" key="5">
    <source>
        <dbReference type="EMBL" id="JAT66625.1"/>
    </source>
</evidence>
<dbReference type="PANTHER" id="PTHR11802">
    <property type="entry name" value="SERINE PROTEASE FAMILY S10 SERINE CARBOXYPEPTIDASE"/>
    <property type="match status" value="1"/>
</dbReference>
<dbReference type="GO" id="GO:0019748">
    <property type="term" value="P:secondary metabolic process"/>
    <property type="evidence" value="ECO:0007669"/>
    <property type="project" value="TreeGrafter"/>
</dbReference>
<sequence length="274" mass="31311">MHCFVGITVGHRPLVNLKGYLIGNAITGERVDFLSRIPFAHGMGIISDELYELTMKYCEGQDYDYPTTTECAENLDVVKNFLSEIEIPYILESKCPPDFEPKAIRGYRRSIQLYTGEKLIVPPVPDVDCREYIYYLIYYWANNDFVRNALHVQKGTVNGWQRCNNDLDYTREIESSVAYQFNLTSSGYRALVYSGDHDAVVPFLGTQAWIRSLNFPVVDDWHSWSVDGQVAGYTRSYSNNLTFATVKGAGHTAPEYKPKECLAMLQRWISHSPL</sequence>
<dbReference type="InterPro" id="IPR029058">
    <property type="entry name" value="AB_hydrolase_fold"/>
</dbReference>
<keyword evidence="4" id="KW-0325">Glycoprotein</keyword>
<reference evidence="5" key="1">
    <citation type="submission" date="2015-07" db="EMBL/GenBank/DDBJ databases">
        <title>Transcriptome Assembly of Anthurium amnicola.</title>
        <authorList>
            <person name="Suzuki J."/>
        </authorList>
    </citation>
    <scope>NUCLEOTIDE SEQUENCE</scope>
</reference>
<keyword evidence="3" id="KW-1015">Disulfide bond</keyword>
<dbReference type="EMBL" id="GDJX01001311">
    <property type="protein sequence ID" value="JAT66625.1"/>
    <property type="molecule type" value="Transcribed_RNA"/>
</dbReference>
<dbReference type="FunFam" id="3.40.50.11320:FF:000002">
    <property type="entry name" value="Carboxypeptidase"/>
    <property type="match status" value="1"/>
</dbReference>
<dbReference type="Gene3D" id="3.40.50.1820">
    <property type="entry name" value="alpha/beta hydrolase"/>
    <property type="match status" value="1"/>
</dbReference>
<dbReference type="GO" id="GO:0006508">
    <property type="term" value="P:proteolysis"/>
    <property type="evidence" value="ECO:0007669"/>
    <property type="project" value="InterPro"/>
</dbReference>
<keyword evidence="5" id="KW-0121">Carboxypeptidase</keyword>
<evidence type="ECO:0000256" key="4">
    <source>
        <dbReference type="ARBA" id="ARBA00023180"/>
    </source>
</evidence>
<gene>
    <name evidence="5" type="primary">SCPL18_9</name>
    <name evidence="5" type="ORF">g.111187</name>
</gene>
<dbReference type="InterPro" id="IPR001563">
    <property type="entry name" value="Peptidase_S10"/>
</dbReference>
<dbReference type="Pfam" id="PF00450">
    <property type="entry name" value="Peptidase_S10"/>
    <property type="match status" value="1"/>
</dbReference>
<dbReference type="GO" id="GO:0004185">
    <property type="term" value="F:serine-type carboxypeptidase activity"/>
    <property type="evidence" value="ECO:0007669"/>
    <property type="project" value="InterPro"/>
</dbReference>
<comment type="similarity">
    <text evidence="1">Belongs to the peptidase S10 family.</text>
</comment>
<dbReference type="PANTHER" id="PTHR11802:SF461">
    <property type="entry name" value="OS02G0687900 PROTEIN"/>
    <property type="match status" value="1"/>
</dbReference>
<dbReference type="InterPro" id="IPR033124">
    <property type="entry name" value="Ser_caboxypep_his_AS"/>
</dbReference>
<evidence type="ECO:0000256" key="3">
    <source>
        <dbReference type="ARBA" id="ARBA00023157"/>
    </source>
</evidence>
<dbReference type="PROSITE" id="PS00560">
    <property type="entry name" value="CARBOXYPEPT_SER_HIS"/>
    <property type="match status" value="1"/>
</dbReference>
<keyword evidence="5" id="KW-0378">Hydrolase</keyword>
<dbReference type="AlphaFoldDB" id="A0A1D1ZIQ2"/>
<evidence type="ECO:0000256" key="2">
    <source>
        <dbReference type="ARBA" id="ARBA00022729"/>
    </source>
</evidence>
<keyword evidence="5" id="KW-0645">Protease</keyword>
<protein>
    <submittedName>
        <fullName evidence="5">Serine carboxypeptidase-like 18</fullName>
    </submittedName>
</protein>
<evidence type="ECO:0000256" key="1">
    <source>
        <dbReference type="ARBA" id="ARBA00009431"/>
    </source>
</evidence>
<organism evidence="5">
    <name type="scientific">Anthurium amnicola</name>
    <dbReference type="NCBI Taxonomy" id="1678845"/>
    <lineage>
        <taxon>Eukaryota</taxon>
        <taxon>Viridiplantae</taxon>
        <taxon>Streptophyta</taxon>
        <taxon>Embryophyta</taxon>
        <taxon>Tracheophyta</taxon>
        <taxon>Spermatophyta</taxon>
        <taxon>Magnoliopsida</taxon>
        <taxon>Liliopsida</taxon>
        <taxon>Araceae</taxon>
        <taxon>Pothoideae</taxon>
        <taxon>Potheae</taxon>
        <taxon>Anthurium</taxon>
    </lineage>
</organism>
<accession>A0A1D1ZIQ2</accession>